<organism evidence="2 3">
    <name type="scientific">Levilactobacillus suantsaiihabitans</name>
    <dbReference type="NCBI Taxonomy" id="2487722"/>
    <lineage>
        <taxon>Bacteria</taxon>
        <taxon>Bacillati</taxon>
        <taxon>Bacillota</taxon>
        <taxon>Bacilli</taxon>
        <taxon>Lactobacillales</taxon>
        <taxon>Lactobacillaceae</taxon>
        <taxon>Levilactobacillus</taxon>
    </lineage>
</organism>
<feature type="transmembrane region" description="Helical" evidence="1">
    <location>
        <begin position="225"/>
        <end position="245"/>
    </location>
</feature>
<reference evidence="2 3" key="1">
    <citation type="submission" date="2018-10" db="EMBL/GenBank/DDBJ databases">
        <title>Lactobacillus sp. R7 and Lactobacillus sp. R19 isolated from fermented mustard green product of Taiwan.</title>
        <authorList>
            <person name="Lin S.-T."/>
        </authorList>
    </citation>
    <scope>NUCLEOTIDE SEQUENCE [LARGE SCALE GENOMIC DNA]</scope>
    <source>
        <strain evidence="2 3">BCRC 81129</strain>
    </source>
</reference>
<proteinExistence type="predicted"/>
<feature type="transmembrane region" description="Helical" evidence="1">
    <location>
        <begin position="51"/>
        <end position="70"/>
    </location>
</feature>
<protein>
    <submittedName>
        <fullName evidence="2">ABC transporter permease</fullName>
    </submittedName>
</protein>
<dbReference type="OrthoDB" id="2248033at2"/>
<sequence>MTSFGKVFQVMSRERFRTTNKILLAELAVMAGTLLWSVVTRGIQSGEFFGVAAAWSGPAFLAAFIFMSVANEHVYTRDTYRLIPIGETKLYLTNLLSSFLMFLYFGVIQVVLYAITSTIDAKFLNSLFADLMDPRYPLGEAIKVVIGLGLMGLALVVLGWTTISLVHLVVSATNNFLPNVSRRAIDTVLYIIVIYLVVRVAAFMMHEFNNLSDMMSASGQTLFGMNIVGFLVIAAIEAVINVVLLKKWVETIPN</sequence>
<dbReference type="RefSeq" id="WP_135366982.1">
    <property type="nucleotide sequence ID" value="NZ_RKLX01000001.1"/>
</dbReference>
<name>A0A4Z0JD87_9LACO</name>
<feature type="transmembrane region" description="Helical" evidence="1">
    <location>
        <begin position="141"/>
        <end position="166"/>
    </location>
</feature>
<evidence type="ECO:0000256" key="1">
    <source>
        <dbReference type="SAM" id="Phobius"/>
    </source>
</evidence>
<feature type="transmembrane region" description="Helical" evidence="1">
    <location>
        <begin position="91"/>
        <end position="115"/>
    </location>
</feature>
<gene>
    <name evidence="2" type="ORF">EGT51_01280</name>
</gene>
<feature type="transmembrane region" description="Helical" evidence="1">
    <location>
        <begin position="21"/>
        <end position="39"/>
    </location>
</feature>
<keyword evidence="3" id="KW-1185">Reference proteome</keyword>
<keyword evidence="1" id="KW-1133">Transmembrane helix</keyword>
<dbReference type="AlphaFoldDB" id="A0A4Z0JD87"/>
<evidence type="ECO:0000313" key="3">
    <source>
        <dbReference type="Proteomes" id="UP000297348"/>
    </source>
</evidence>
<keyword evidence="1" id="KW-0812">Transmembrane</keyword>
<comment type="caution">
    <text evidence="2">The sequence shown here is derived from an EMBL/GenBank/DDBJ whole genome shotgun (WGS) entry which is preliminary data.</text>
</comment>
<accession>A0A4Z0JD87</accession>
<dbReference type="EMBL" id="RKLX01000001">
    <property type="protein sequence ID" value="TGD20412.1"/>
    <property type="molecule type" value="Genomic_DNA"/>
</dbReference>
<evidence type="ECO:0000313" key="2">
    <source>
        <dbReference type="EMBL" id="TGD20412.1"/>
    </source>
</evidence>
<keyword evidence="1" id="KW-0472">Membrane</keyword>
<feature type="transmembrane region" description="Helical" evidence="1">
    <location>
        <begin position="187"/>
        <end position="205"/>
    </location>
</feature>
<dbReference type="Proteomes" id="UP000297348">
    <property type="component" value="Unassembled WGS sequence"/>
</dbReference>